<dbReference type="EMBL" id="JANURM010000002">
    <property type="protein sequence ID" value="MDL0088377.1"/>
    <property type="molecule type" value="Genomic_DNA"/>
</dbReference>
<organism evidence="1 2">
    <name type="scientific">Campylobacter gastrosuis</name>
    <dbReference type="NCBI Taxonomy" id="2974576"/>
    <lineage>
        <taxon>Bacteria</taxon>
        <taxon>Pseudomonadati</taxon>
        <taxon>Campylobacterota</taxon>
        <taxon>Epsilonproteobacteria</taxon>
        <taxon>Campylobacterales</taxon>
        <taxon>Campylobacteraceae</taxon>
        <taxon>Campylobacter</taxon>
    </lineage>
</organism>
<reference evidence="1" key="2">
    <citation type="journal article" date="2023" name="Microorganisms">
        <title>Isolation and Genomic Characteristics of Cat-Borne Campylobacter felis sp. nov. and Sheep-Borne Campylobacter ovis sp. nov.</title>
        <authorList>
            <person name="Wang H."/>
            <person name="Li Y."/>
            <person name="Gu Y."/>
            <person name="Zhou G."/>
            <person name="Chen X."/>
            <person name="Zhang X."/>
            <person name="Shao Z."/>
            <person name="Zhang J."/>
            <person name="Zhang M."/>
        </authorList>
    </citation>
    <scope>NUCLEOTIDE SEQUENCE</scope>
    <source>
        <strain evidence="1">PS10</strain>
    </source>
</reference>
<evidence type="ECO:0000313" key="1">
    <source>
        <dbReference type="EMBL" id="MDL0088377.1"/>
    </source>
</evidence>
<accession>A0ABT7HN74</accession>
<keyword evidence="2" id="KW-1185">Reference proteome</keyword>
<comment type="caution">
    <text evidence="1">The sequence shown here is derived from an EMBL/GenBank/DDBJ whole genome shotgun (WGS) entry which is preliminary data.</text>
</comment>
<protein>
    <submittedName>
        <fullName evidence="1">Uncharacterized protein</fullName>
    </submittedName>
</protein>
<evidence type="ECO:0000313" key="2">
    <source>
        <dbReference type="Proteomes" id="UP001173801"/>
    </source>
</evidence>
<gene>
    <name evidence="1" type="ORF">NYG85_03165</name>
</gene>
<name>A0ABT7HN74_9BACT</name>
<proteinExistence type="predicted"/>
<sequence>MASEWLKSLKISVINEDIDTIIKLTQNFKQNEFENLDQLNEAASLTSLAIELFKSKKVHLEGEMQKLLNAKKYAN</sequence>
<dbReference type="RefSeq" id="WP_284937026.1">
    <property type="nucleotide sequence ID" value="NZ_JANURM010000002.1"/>
</dbReference>
<reference evidence="1" key="1">
    <citation type="submission" date="2022-08" db="EMBL/GenBank/DDBJ databases">
        <authorList>
            <person name="Wang H."/>
        </authorList>
    </citation>
    <scope>NUCLEOTIDE SEQUENCE</scope>
    <source>
        <strain evidence="1">PS10</strain>
    </source>
</reference>
<dbReference type="Proteomes" id="UP001173801">
    <property type="component" value="Unassembled WGS sequence"/>
</dbReference>